<organism evidence="8 9">
    <name type="scientific">Lasiodiplodia hormozganensis</name>
    <dbReference type="NCBI Taxonomy" id="869390"/>
    <lineage>
        <taxon>Eukaryota</taxon>
        <taxon>Fungi</taxon>
        <taxon>Dikarya</taxon>
        <taxon>Ascomycota</taxon>
        <taxon>Pezizomycotina</taxon>
        <taxon>Dothideomycetes</taxon>
        <taxon>Dothideomycetes incertae sedis</taxon>
        <taxon>Botryosphaeriales</taxon>
        <taxon>Botryosphaeriaceae</taxon>
        <taxon>Lasiodiplodia</taxon>
    </lineage>
</organism>
<keyword evidence="1" id="KW-0479">Metal-binding</keyword>
<dbReference type="PANTHER" id="PTHR42909:SF1">
    <property type="entry name" value="CARBOHYDRATE KINASE PFKB DOMAIN-CONTAINING PROTEIN"/>
    <property type="match status" value="1"/>
</dbReference>
<gene>
    <name evidence="8" type="primary">psuG</name>
    <name evidence="8" type="ORF">DIS24_g3351</name>
</gene>
<dbReference type="SUPFAM" id="SSF53613">
    <property type="entry name" value="Ribokinase-like"/>
    <property type="match status" value="1"/>
</dbReference>
<dbReference type="InterPro" id="IPR029056">
    <property type="entry name" value="Ribokinase-like"/>
</dbReference>
<evidence type="ECO:0000256" key="6">
    <source>
        <dbReference type="SAM" id="MobiDB-lite"/>
    </source>
</evidence>
<dbReference type="HAMAP" id="MF_01876">
    <property type="entry name" value="PsiMP_glycosidase"/>
    <property type="match status" value="1"/>
</dbReference>
<evidence type="ECO:0000256" key="5">
    <source>
        <dbReference type="ARBA" id="ARBA00023295"/>
    </source>
</evidence>
<feature type="region of interest" description="Disordered" evidence="6">
    <location>
        <begin position="373"/>
        <end position="393"/>
    </location>
</feature>
<dbReference type="Pfam" id="PF04227">
    <property type="entry name" value="Indigoidine_A"/>
    <property type="match status" value="1"/>
</dbReference>
<evidence type="ECO:0000256" key="3">
    <source>
        <dbReference type="ARBA" id="ARBA00023211"/>
    </source>
</evidence>
<dbReference type="InterPro" id="IPR007342">
    <property type="entry name" value="PsuG"/>
</dbReference>
<evidence type="ECO:0000256" key="4">
    <source>
        <dbReference type="ARBA" id="ARBA00023239"/>
    </source>
</evidence>
<protein>
    <submittedName>
        <fullName evidence="8">Pseudouridine-5'-phosphate glycosidase</fullName>
    </submittedName>
</protein>
<name>A0AA39YXB3_9PEZI</name>
<evidence type="ECO:0000256" key="1">
    <source>
        <dbReference type="ARBA" id="ARBA00022723"/>
    </source>
</evidence>
<feature type="domain" description="Carbohydrate kinase PfkB" evidence="7">
    <location>
        <begin position="431"/>
        <end position="631"/>
    </location>
</feature>
<dbReference type="GO" id="GO:0046872">
    <property type="term" value="F:metal ion binding"/>
    <property type="evidence" value="ECO:0007669"/>
    <property type="project" value="UniProtKB-KW"/>
</dbReference>
<keyword evidence="5 8" id="KW-0326">Glycosidase</keyword>
<dbReference type="Gene3D" id="3.40.1790.10">
    <property type="entry name" value="Indigoidine synthase domain"/>
    <property type="match status" value="1"/>
</dbReference>
<evidence type="ECO:0000259" key="7">
    <source>
        <dbReference type="Pfam" id="PF00294"/>
    </source>
</evidence>
<dbReference type="Pfam" id="PF00294">
    <property type="entry name" value="PfkB"/>
    <property type="match status" value="2"/>
</dbReference>
<dbReference type="SUPFAM" id="SSF110581">
    <property type="entry name" value="Indigoidine synthase A-like"/>
    <property type="match status" value="1"/>
</dbReference>
<dbReference type="PANTHER" id="PTHR42909">
    <property type="entry name" value="ZGC:136858"/>
    <property type="match status" value="1"/>
</dbReference>
<feature type="domain" description="Carbohydrate kinase PfkB" evidence="7">
    <location>
        <begin position="739"/>
        <end position="786"/>
    </location>
</feature>
<dbReference type="GO" id="GO:0016798">
    <property type="term" value="F:hydrolase activity, acting on glycosyl bonds"/>
    <property type="evidence" value="ECO:0007669"/>
    <property type="project" value="UniProtKB-KW"/>
</dbReference>
<dbReference type="InterPro" id="IPR011611">
    <property type="entry name" value="PfkB_dom"/>
</dbReference>
<evidence type="ECO:0000313" key="8">
    <source>
        <dbReference type="EMBL" id="KAK0660302.1"/>
    </source>
</evidence>
<keyword evidence="3" id="KW-0464">Manganese</keyword>
<keyword evidence="2" id="KW-0378">Hydrolase</keyword>
<dbReference type="GO" id="GO:0005737">
    <property type="term" value="C:cytoplasm"/>
    <property type="evidence" value="ECO:0007669"/>
    <property type="project" value="TreeGrafter"/>
</dbReference>
<dbReference type="Proteomes" id="UP001175001">
    <property type="component" value="Unassembled WGS sequence"/>
</dbReference>
<accession>A0AA39YXB3</accession>
<sequence length="798" mass="84011">MLAMASTRQALRRRAPCRRAIGMLVKPTKTSISSVLQVSDEVREALHGSKKRPVVALETTIYTHGFPYPDNVALASHLESIVRTMGGVPATIGILDGVARVGLDPEELIRIAASAGKEGTMKISRRDLAYSCGLRLLGPDQGRFTGGTTVAGTMILAQLAGIKVFGTGGLGGVHRGGENTMDISADLTELGRTPVAVVSSGCKSFLDIPRTLEYLETQGVAVATFADGRTGSVDFPAFWSRESGVKSPSVVQNEKEAAAMIYAQHALGLSSGISFANPVPTSAAIPKEEIDGIIDQAVAEAEVLGISGARNTPFILNKIKELTKGKSIPANRALIASNVERATNIAKELLALEEEMKGESSVKNYNIPASYTQPSSSAQSAAEPQQAAAAPADQEKADVVVTGAVAVDFACNYIPPPNATPGSVISPQLHTSNQASIQQTLGGVAHNIARAAHLAGSSVRLCSAVGDDVMGRVARDLLERSGLPTASIITRPDARTGQYIAVNDAHNNLTLGMADMDIIQSTTATPSTVQSLFNAPLASLRPHWLVADANWSPETLHAWLRAAKSAGALTAFEPVSAVKSARLFSTLPPSSKDFPLFPTPLVDLTTPNAIELETMWRTAREAELLATRAHWAVTNAFNLPQGGATPLLTHATSPDLVRRGVPQQALQLLPLVPTILTTLGPDGVLLAMLLRRGDERLSSPDAAPWILSRGVDVDVDDEAVDVGGVYMRLFKPEEVLGEGEVVSVNGVGDTFTGVLVSGLSRGMRIEDVVPVAQRAAGLSLRSEKAVSEEVAKVKALLT</sequence>
<feature type="compositionally biased region" description="Low complexity" evidence="6">
    <location>
        <begin position="373"/>
        <end position="392"/>
    </location>
</feature>
<dbReference type="EMBL" id="JAUJDW010000011">
    <property type="protein sequence ID" value="KAK0660302.1"/>
    <property type="molecule type" value="Genomic_DNA"/>
</dbReference>
<proteinExistence type="inferred from homology"/>
<reference evidence="8" key="1">
    <citation type="submission" date="2023-06" db="EMBL/GenBank/DDBJ databases">
        <title>Multi-omics analyses reveal the molecular pathogenesis toolkit of Lasiodiplodia hormozganensis, a cross-kingdom pathogen.</title>
        <authorList>
            <person name="Felix C."/>
            <person name="Meneses R."/>
            <person name="Goncalves M.F.M."/>
            <person name="Tilleman L."/>
            <person name="Duarte A.S."/>
            <person name="Jorrin-Novo J.V."/>
            <person name="Van De Peer Y."/>
            <person name="Deforce D."/>
            <person name="Van Nieuwerburgh F."/>
            <person name="Esteves A.C."/>
            <person name="Alves A."/>
        </authorList>
    </citation>
    <scope>NUCLEOTIDE SEQUENCE</scope>
    <source>
        <strain evidence="8">CBS 339.90</strain>
    </source>
</reference>
<dbReference type="CDD" id="cd01941">
    <property type="entry name" value="YeiC_kinase_like"/>
    <property type="match status" value="1"/>
</dbReference>
<dbReference type="AlphaFoldDB" id="A0AA39YXB3"/>
<dbReference type="Gene3D" id="3.40.1190.20">
    <property type="match status" value="1"/>
</dbReference>
<keyword evidence="4" id="KW-0456">Lyase</keyword>
<comment type="caution">
    <text evidence="8">The sequence shown here is derived from an EMBL/GenBank/DDBJ whole genome shotgun (WGS) entry which is preliminary data.</text>
</comment>
<keyword evidence="9" id="KW-1185">Reference proteome</keyword>
<evidence type="ECO:0000256" key="2">
    <source>
        <dbReference type="ARBA" id="ARBA00022801"/>
    </source>
</evidence>
<dbReference type="GO" id="GO:0004730">
    <property type="term" value="F:pseudouridylate synthase activity"/>
    <property type="evidence" value="ECO:0007669"/>
    <property type="project" value="InterPro"/>
</dbReference>
<evidence type="ECO:0000313" key="9">
    <source>
        <dbReference type="Proteomes" id="UP001175001"/>
    </source>
</evidence>
<dbReference type="InterPro" id="IPR022830">
    <property type="entry name" value="Indigdn_synthA-like"/>
</dbReference>